<protein>
    <recommendedName>
        <fullName evidence="6">NAD(P)-binding protein</fullName>
    </recommendedName>
</protein>
<dbReference type="Gene3D" id="3.40.50.720">
    <property type="entry name" value="NAD(P)-binding Rossmann-like Domain"/>
    <property type="match status" value="1"/>
</dbReference>
<keyword evidence="3" id="KW-0560">Oxidoreductase</keyword>
<comment type="caution">
    <text evidence="4">The sequence shown here is derived from an EMBL/GenBank/DDBJ whole genome shotgun (WGS) entry which is preliminary data.</text>
</comment>
<keyword evidence="5" id="KW-1185">Reference proteome</keyword>
<dbReference type="PANTHER" id="PTHR43180:SF31">
    <property type="entry name" value="CHAIN DEHYDROGENASE_REDUCTASE, PUTATIVE (AFU_ORTHOLOGUE AFUA_2G16570)-RELATED"/>
    <property type="match status" value="1"/>
</dbReference>
<organism evidence="4 5">
    <name type="scientific">Fusarium floridanum</name>
    <dbReference type="NCBI Taxonomy" id="1325733"/>
    <lineage>
        <taxon>Eukaryota</taxon>
        <taxon>Fungi</taxon>
        <taxon>Dikarya</taxon>
        <taxon>Ascomycota</taxon>
        <taxon>Pezizomycotina</taxon>
        <taxon>Sordariomycetes</taxon>
        <taxon>Hypocreomycetidae</taxon>
        <taxon>Hypocreales</taxon>
        <taxon>Nectriaceae</taxon>
        <taxon>Fusarium</taxon>
        <taxon>Fusarium solani species complex</taxon>
    </lineage>
</organism>
<name>A0A428S8M5_9HYPO</name>
<proteinExistence type="inferred from homology"/>
<sequence>MSKADLETPLDLSSLAGKGVLITGGASGLGAAMVKAFAKAGSYVTIADLQQELGEKYAAELTAEGYNVQFVHTDVTSWASQVKAFEIARLFCPTRTIDVVIPSAAVFSETFLDLTTPATGGQLPEPSTTVFDVNITGTYYTAKLAAHYFRPTPDFEHESSRLKSLIFMASLGGYIAGARFTAYGATKFAVRGIWKHSRDDLKVLGIRSNLIAPWFIPTPMTESQVEHLKGKIQFAKVDDVVDAALRCAVDQRIQGRAIAVTPGGNVDLRDDPEGLDAGVEVGRVVSGLDKLIDAVSTMET</sequence>
<evidence type="ECO:0000256" key="2">
    <source>
        <dbReference type="ARBA" id="ARBA00022857"/>
    </source>
</evidence>
<dbReference type="Pfam" id="PF00106">
    <property type="entry name" value="adh_short"/>
    <property type="match status" value="1"/>
</dbReference>
<gene>
    <name evidence="4" type="ORF">CEP51_002957</name>
</gene>
<dbReference type="AlphaFoldDB" id="A0A428S8M5"/>
<dbReference type="InterPro" id="IPR036291">
    <property type="entry name" value="NAD(P)-bd_dom_sf"/>
</dbReference>
<dbReference type="PRINTS" id="PR00081">
    <property type="entry name" value="GDHRDH"/>
</dbReference>
<comment type="similarity">
    <text evidence="1">Belongs to the short-chain dehydrogenases/reductases (SDR) family.</text>
</comment>
<evidence type="ECO:0000256" key="1">
    <source>
        <dbReference type="ARBA" id="ARBA00006484"/>
    </source>
</evidence>
<evidence type="ECO:0000313" key="5">
    <source>
        <dbReference type="Proteomes" id="UP000287972"/>
    </source>
</evidence>
<dbReference type="Proteomes" id="UP000287972">
    <property type="component" value="Unassembled WGS sequence"/>
</dbReference>
<dbReference type="InterPro" id="IPR002347">
    <property type="entry name" value="SDR_fam"/>
</dbReference>
<dbReference type="EMBL" id="NKCL01000045">
    <property type="protein sequence ID" value="RSL86162.1"/>
    <property type="molecule type" value="Genomic_DNA"/>
</dbReference>
<accession>A0A428S8M5</accession>
<keyword evidence="2" id="KW-0521">NADP</keyword>
<evidence type="ECO:0000256" key="3">
    <source>
        <dbReference type="ARBA" id="ARBA00023002"/>
    </source>
</evidence>
<dbReference type="GO" id="GO:0016491">
    <property type="term" value="F:oxidoreductase activity"/>
    <property type="evidence" value="ECO:0007669"/>
    <property type="project" value="UniProtKB-KW"/>
</dbReference>
<reference evidence="4 5" key="1">
    <citation type="submission" date="2017-06" db="EMBL/GenBank/DDBJ databases">
        <title>Comparative genomic analysis of Ambrosia Fusariam Clade fungi.</title>
        <authorList>
            <person name="Stajich J.E."/>
            <person name="Carrillo J."/>
            <person name="Kijimoto T."/>
            <person name="Eskalen A."/>
            <person name="O'Donnell K."/>
            <person name="Kasson M."/>
        </authorList>
    </citation>
    <scope>NUCLEOTIDE SEQUENCE [LARGE SCALE GENOMIC DNA]</scope>
    <source>
        <strain evidence="4 5">NRRL62606</strain>
    </source>
</reference>
<evidence type="ECO:0000313" key="4">
    <source>
        <dbReference type="EMBL" id="RSL86162.1"/>
    </source>
</evidence>
<dbReference type="SUPFAM" id="SSF51735">
    <property type="entry name" value="NAD(P)-binding Rossmann-fold domains"/>
    <property type="match status" value="1"/>
</dbReference>
<dbReference type="PANTHER" id="PTHR43180">
    <property type="entry name" value="3-OXOACYL-(ACYL-CARRIER-PROTEIN) REDUCTASE (AFU_ORTHOLOGUE AFUA_6G11210)"/>
    <property type="match status" value="1"/>
</dbReference>
<evidence type="ECO:0008006" key="6">
    <source>
        <dbReference type="Google" id="ProtNLM"/>
    </source>
</evidence>